<dbReference type="AlphaFoldDB" id="A0A194RKU4"/>
<dbReference type="Gene3D" id="3.40.50.2000">
    <property type="entry name" value="Glycogen Phosphorylase B"/>
    <property type="match status" value="2"/>
</dbReference>
<dbReference type="PANTHER" id="PTHR48043:SF159">
    <property type="entry name" value="EG:EG0003.4 PROTEIN-RELATED"/>
    <property type="match status" value="1"/>
</dbReference>
<dbReference type="Proteomes" id="UP000053240">
    <property type="component" value="Unassembled WGS sequence"/>
</dbReference>
<name>A0A194RKU4_PAPMA</name>
<protein>
    <submittedName>
        <fullName evidence="4">UDP-glucuronosyltransferase 2B15</fullName>
    </submittedName>
</protein>
<dbReference type="InParanoid" id="A0A194RKU4"/>
<dbReference type="PANTHER" id="PTHR48043">
    <property type="entry name" value="EG:EG0003.4 PROTEIN-RELATED"/>
    <property type="match status" value="1"/>
</dbReference>
<accession>A0A194RKU4</accession>
<keyword evidence="3 4" id="KW-0808">Transferase</keyword>
<gene>
    <name evidence="4" type="ORF">RR48_07347</name>
</gene>
<dbReference type="FunFam" id="3.40.50.2000:FF:000050">
    <property type="entry name" value="UDP-glucuronosyltransferase"/>
    <property type="match status" value="1"/>
</dbReference>
<evidence type="ECO:0000256" key="2">
    <source>
        <dbReference type="ARBA" id="ARBA00022676"/>
    </source>
</evidence>
<dbReference type="InterPro" id="IPR002213">
    <property type="entry name" value="UDP_glucos_trans"/>
</dbReference>
<reference evidence="4 5" key="1">
    <citation type="journal article" date="2015" name="Nat. Commun.">
        <title>Outbred genome sequencing and CRISPR/Cas9 gene editing in butterflies.</title>
        <authorList>
            <person name="Li X."/>
            <person name="Fan D."/>
            <person name="Zhang W."/>
            <person name="Liu G."/>
            <person name="Zhang L."/>
            <person name="Zhao L."/>
            <person name="Fang X."/>
            <person name="Chen L."/>
            <person name="Dong Y."/>
            <person name="Chen Y."/>
            <person name="Ding Y."/>
            <person name="Zhao R."/>
            <person name="Feng M."/>
            <person name="Zhu Y."/>
            <person name="Feng Y."/>
            <person name="Jiang X."/>
            <person name="Zhu D."/>
            <person name="Xiang H."/>
            <person name="Feng X."/>
            <person name="Li S."/>
            <person name="Wang J."/>
            <person name="Zhang G."/>
            <person name="Kronforst M.R."/>
            <person name="Wang W."/>
        </authorList>
    </citation>
    <scope>NUCLEOTIDE SEQUENCE [LARGE SCALE GENOMIC DNA]</scope>
    <source>
        <strain evidence="4">Ya'a_city_454_Pm</strain>
        <tissue evidence="4">Whole body</tissue>
    </source>
</reference>
<keyword evidence="5" id="KW-1185">Reference proteome</keyword>
<proteinExistence type="inferred from homology"/>
<dbReference type="CDD" id="cd03784">
    <property type="entry name" value="GT1_Gtf-like"/>
    <property type="match status" value="1"/>
</dbReference>
<organism evidence="4 5">
    <name type="scientific">Papilio machaon</name>
    <name type="common">Old World swallowtail butterfly</name>
    <dbReference type="NCBI Taxonomy" id="76193"/>
    <lineage>
        <taxon>Eukaryota</taxon>
        <taxon>Metazoa</taxon>
        <taxon>Ecdysozoa</taxon>
        <taxon>Arthropoda</taxon>
        <taxon>Hexapoda</taxon>
        <taxon>Insecta</taxon>
        <taxon>Pterygota</taxon>
        <taxon>Neoptera</taxon>
        <taxon>Endopterygota</taxon>
        <taxon>Lepidoptera</taxon>
        <taxon>Glossata</taxon>
        <taxon>Ditrysia</taxon>
        <taxon>Papilionoidea</taxon>
        <taxon>Papilionidae</taxon>
        <taxon>Papilioninae</taxon>
        <taxon>Papilio</taxon>
    </lineage>
</organism>
<comment type="similarity">
    <text evidence="1">Belongs to the UDP-glycosyltransferase family.</text>
</comment>
<evidence type="ECO:0000313" key="4">
    <source>
        <dbReference type="EMBL" id="KPJ17950.1"/>
    </source>
</evidence>
<dbReference type="InterPro" id="IPR050271">
    <property type="entry name" value="UDP-glycosyltransferase"/>
</dbReference>
<keyword evidence="2" id="KW-0328">Glycosyltransferase</keyword>
<dbReference type="SUPFAM" id="SSF53756">
    <property type="entry name" value="UDP-Glycosyltransferase/glycogen phosphorylase"/>
    <property type="match status" value="2"/>
</dbReference>
<evidence type="ECO:0000256" key="1">
    <source>
        <dbReference type="ARBA" id="ARBA00009995"/>
    </source>
</evidence>
<evidence type="ECO:0000313" key="5">
    <source>
        <dbReference type="Proteomes" id="UP000053240"/>
    </source>
</evidence>
<dbReference type="EMBL" id="KQ460075">
    <property type="protein sequence ID" value="KPJ17950.1"/>
    <property type="molecule type" value="Genomic_DNA"/>
</dbReference>
<sequence length="799" mass="91020">MVTLINLIVLSIGLCLTFCDAFKILVVFPFPAGSHCNLGDGYVRHLLHAGHEVTYITPFPKKNSNQNLRQISVADNVHALNARALDIEALMKHEVEMDQDLLFHMSVNVTKKTFENAAVQKLLNDASERFDVVIAEWMFNEIYSGVAAVFNCPLIWSLPYEPNFVSLSLIDEPSNPAYSANIQFSDVPPFTFTQRVFALWFQIMHRVKYFLFYEKIESDVYESIFKSIVAKRGGHLQPYNEFKYSAAMILGNSHVSLGQAVRLPQNYVPIAGYHIDDVTPLPEDLKLIMDNAKNGVIYFSLGSNLKSKDLPDNIKNNLLKMFGELKQTVIWKFEEALPNLPKNVHILQWAPQTSILAHPNCVLFITHGGLLSTTEAVHFGVPSIGIPVFFDQNFNVDQAVRRGISLKVMLSENCHIDLKNAIQEMMENPKYRQKMKELSFVYHHRPVPPGKLLVHWVEHVVRTNGAPHYRSVALLVPWYQKMYLDLLVLVLVVMFEGYKVLVVFPIPAGSHRNLGDGYVRNLLKAGHEVTYITPFPYESSDPNLRLITTGDTVNAISGPSLNITALMLHEVEMDQDRHFKLAINITKNTLKNKAVQKLLNDPSETFDVVVVEWMFNDVYCGFSAVFNCPYIWSFPYETNSISLGLLGEFSNPAYTANIETSDVPPFDFWQRIYSLWFRIMSRVQHLLFYENMEKDLYEEIFSPILKSRDLTTLPPYDILRYNASLVLGNTHPSIGQTLSLPENYIPIAGYHIDEVKSLPQIILTALSSLLMEACCQLPKQFTFPYHSLVFQFSTTKILM</sequence>
<dbReference type="Pfam" id="PF00201">
    <property type="entry name" value="UDPGT"/>
    <property type="match status" value="1"/>
</dbReference>
<dbReference type="GO" id="GO:0008194">
    <property type="term" value="F:UDP-glycosyltransferase activity"/>
    <property type="evidence" value="ECO:0007669"/>
    <property type="project" value="InterPro"/>
</dbReference>
<evidence type="ECO:0000256" key="3">
    <source>
        <dbReference type="ARBA" id="ARBA00022679"/>
    </source>
</evidence>